<keyword evidence="1" id="KW-0472">Membrane</keyword>
<dbReference type="KEGG" id="vg:6295388"/>
<evidence type="ECO:0000313" key="2">
    <source>
        <dbReference type="EMBL" id="ACD03488.1"/>
    </source>
</evidence>
<dbReference type="InterPro" id="IPR007784">
    <property type="entry name" value="PIR"/>
</dbReference>
<dbReference type="RefSeq" id="YP_001883357.1">
    <property type="nucleotide sequence ID" value="NC_010671.1"/>
</dbReference>
<organismHost>
    <name type="scientific">Musca domestica</name>
    <name type="common">House fly</name>
    <dbReference type="NCBI Taxonomy" id="7370"/>
</organismHost>
<name>B2YG06_MHVB</name>
<keyword evidence="1" id="KW-0812">Transmembrane</keyword>
<keyword evidence="3" id="KW-1185">Reference proteome</keyword>
<evidence type="ECO:0000313" key="3">
    <source>
        <dbReference type="Proteomes" id="UP000011274"/>
    </source>
</evidence>
<dbReference type="EMBL" id="EU522111">
    <property type="protein sequence ID" value="ACD03488.1"/>
    <property type="molecule type" value="Genomic_DNA"/>
</dbReference>
<sequence length="644" mass="73736">MYLVFVVIFLIVYILINFLCYWIFNRDKSPFILRQPISKYRLADNYVYGNRLDPTADGNLNCTANDKLIECDLDDNNELGRDAVCAQCKQISARCVNIREPIYRADDPSRVLIEPNSSPTKGYCLPSKTIETKCTRRNGGKWILSTVGDSVSNATARDLVYTFECYCSTPNFFQTETIGADSGDCTRFVGCRHGKLESDTWSSYEDMRCLCPTKMYEAKIGSANEPPSCVPLNVYRRVYDNADNKPPFEILSQQYIDPDYLVLLRGGGNSEQQISLPNPCTFDVTTKTFIRGIGRVVWDSTAKIAFCMSSHENYTTVIMNDDYLIGNGGKYANAMFRYRISTTDESNDDADDNMNRYENATVYEVLRKGARVRTLSGVRIPYWNFTVYLPYLETNSYNMGNGSGRHYATHPIIPFERQRYTFVYVYQAEVPDHRDEIVLGNGIQYIPAFMTTSFESSYRVYNGTIPCINVSEQDSGTSSVRRFWILYPTPPGAAYKTKLGTTGIMGELTRPNVESDRFTAGYSFHFAHDNEVEPYTDLFTGTIFTYTLNKKVYSRPVSPGDELLVSKYRRNYDPQWINRPRETIKGYSPSQPFQFALTGRDTHMFTRNSYDVERNGVGVAKQKIARYEFDKNNNNRLVFKTFYS</sequence>
<evidence type="ECO:0000256" key="1">
    <source>
        <dbReference type="SAM" id="Phobius"/>
    </source>
</evidence>
<reference evidence="2 3" key="1">
    <citation type="journal article" date="2008" name="Virology">
        <title>Sequence analysis of a non-classified, non-occluded DNA virus that causes salivary gland hypertrophy of Musca domestica, MdSGHV.</title>
        <authorList>
            <person name="Garcia-Maruniak A."/>
            <person name="Maruniak J.E."/>
            <person name="Farmerie W."/>
            <person name="Boucias D.G."/>
        </authorList>
    </citation>
    <scope>NUCLEOTIDE SEQUENCE [LARGE SCALE GENOMIC DNA]</scope>
    <source>
        <strain evidence="3">Isolate Musca domestica/United States/Boucias/-</strain>
    </source>
</reference>
<organism evidence="2 3">
    <name type="scientific">Musca hytrovirus</name>
    <name type="common">isolate Musca domestica/United States/Boucias/-</name>
    <name type="synonym">MHV</name>
    <dbReference type="NCBI Taxonomy" id="523909"/>
    <lineage>
        <taxon>Viruses</taxon>
        <taxon>Viruses incertae sedis</taxon>
        <taxon>Naldaviricetes</taxon>
        <taxon>Lefavirales</taxon>
        <taxon>Hytrosaviridae</taxon>
        <taxon>Muscavirus</taxon>
        <taxon>Muscavirus musdomesticae</taxon>
    </lineage>
</organism>
<protein>
    <submittedName>
        <fullName evidence="2">Pif-1</fullName>
    </submittedName>
</protein>
<keyword evidence="1" id="KW-1133">Transmembrane helix</keyword>
<feature type="transmembrane region" description="Helical" evidence="1">
    <location>
        <begin position="6"/>
        <end position="24"/>
    </location>
</feature>
<accession>B2YG06</accession>
<dbReference type="GeneID" id="6295388"/>
<dbReference type="Pfam" id="PF05092">
    <property type="entry name" value="PIF"/>
    <property type="match status" value="1"/>
</dbReference>
<gene>
    <name evidence="2" type="primary">pif-1</name>
    <name evidence="2" type="ORF">MdSGHV029</name>
</gene>
<proteinExistence type="predicted"/>
<dbReference type="Proteomes" id="UP000011274">
    <property type="component" value="Segment"/>
</dbReference>